<keyword evidence="3" id="KW-1185">Reference proteome</keyword>
<keyword evidence="1" id="KW-0472">Membrane</keyword>
<name>A0ABR9A0M4_9GAMM</name>
<feature type="transmembrane region" description="Helical" evidence="1">
    <location>
        <begin position="58"/>
        <end position="80"/>
    </location>
</feature>
<feature type="transmembrane region" description="Helical" evidence="1">
    <location>
        <begin position="92"/>
        <end position="112"/>
    </location>
</feature>
<dbReference type="EMBL" id="JACYNN010000037">
    <property type="protein sequence ID" value="MBD8109223.1"/>
    <property type="molecule type" value="Genomic_DNA"/>
</dbReference>
<reference evidence="2 3" key="1">
    <citation type="journal article" date="2020" name="FEMS Microbiol. Ecol.">
        <title>Temporal dynamics of bacterial communities during seed development and maturation.</title>
        <authorList>
            <person name="Chesneau G."/>
            <person name="Torres-Cortes G."/>
            <person name="Briand M."/>
            <person name="Darrasse A."/>
            <person name="Preveaux A."/>
            <person name="Marais C."/>
            <person name="Jacques M.A."/>
            <person name="Shade A."/>
            <person name="Barret M."/>
        </authorList>
    </citation>
    <scope>NUCLEOTIDE SEQUENCE [LARGE SCALE GENOMIC DNA]</scope>
    <source>
        <strain evidence="2 3">CFBP13732</strain>
    </source>
</reference>
<accession>A0ABR9A0M4</accession>
<sequence>MSALSLLLSIIMVLVSLPLTLGIPVLPGKKGRQLQFIFTAGTLCVQVFWLFFGNAYLWHGLALPFILFFIQVSSVLQMQLFRLIHPVYKQPVQLFSAAFIITLPVSAMWSYLCTLPR</sequence>
<dbReference type="Proteomes" id="UP000661012">
    <property type="component" value="Unassembled WGS sequence"/>
</dbReference>
<comment type="caution">
    <text evidence="2">The sequence shown here is derived from an EMBL/GenBank/DDBJ whole genome shotgun (WGS) entry which is preliminary data.</text>
</comment>
<evidence type="ECO:0000256" key="1">
    <source>
        <dbReference type="SAM" id="Phobius"/>
    </source>
</evidence>
<evidence type="ECO:0000313" key="2">
    <source>
        <dbReference type="EMBL" id="MBD8109223.1"/>
    </source>
</evidence>
<protein>
    <submittedName>
        <fullName evidence="2">Uncharacterized protein</fullName>
    </submittedName>
</protein>
<keyword evidence="1" id="KW-1133">Transmembrane helix</keyword>
<keyword evidence="1" id="KW-0812">Transmembrane</keyword>
<evidence type="ECO:0000313" key="3">
    <source>
        <dbReference type="Proteomes" id="UP000661012"/>
    </source>
</evidence>
<dbReference type="RefSeq" id="WP_191931330.1">
    <property type="nucleotide sequence ID" value="NZ_JACYNM010000038.1"/>
</dbReference>
<feature type="transmembrane region" description="Helical" evidence="1">
    <location>
        <begin position="6"/>
        <end position="27"/>
    </location>
</feature>
<gene>
    <name evidence="2" type="ORF">IFT93_22930</name>
</gene>
<organism evidence="2 3">
    <name type="scientific">Erwinia persicina</name>
    <dbReference type="NCBI Taxonomy" id="55211"/>
    <lineage>
        <taxon>Bacteria</taxon>
        <taxon>Pseudomonadati</taxon>
        <taxon>Pseudomonadota</taxon>
        <taxon>Gammaproteobacteria</taxon>
        <taxon>Enterobacterales</taxon>
        <taxon>Erwiniaceae</taxon>
        <taxon>Erwinia</taxon>
    </lineage>
</organism>
<proteinExistence type="predicted"/>